<dbReference type="Gene3D" id="1.10.357.10">
    <property type="entry name" value="Tetracycline Repressor, domain 2"/>
    <property type="match status" value="1"/>
</dbReference>
<dbReference type="PRINTS" id="PR00455">
    <property type="entry name" value="HTHTETR"/>
</dbReference>
<gene>
    <name evidence="3" type="ORF">METZ01_LOCUS46396</name>
</gene>
<evidence type="ECO:0000259" key="2">
    <source>
        <dbReference type="PROSITE" id="PS50977"/>
    </source>
</evidence>
<feature type="non-terminal residue" evidence="3">
    <location>
        <position position="1"/>
    </location>
</feature>
<name>A0A381RNU5_9ZZZZ</name>
<keyword evidence="1" id="KW-0238">DNA-binding</keyword>
<sequence>VNATTTATVRMPAAERRQQLFDIALGLFARNGYHETSMNALATEAGITKPVIYQHFASKHDLFAQLLERTGDLLHTAIAERSTGVDSPRQRVEAGFVAFFHFFDEHPDAFSVLYGSSLGSVPEFKQEARRVQDTFITMIARLISRVDSDDALVMAAGINGISEGMVRYWMHEGRQHSADEMATLTTRLAWGGLEDLS</sequence>
<dbReference type="AlphaFoldDB" id="A0A381RNU5"/>
<dbReference type="GO" id="GO:0000976">
    <property type="term" value="F:transcription cis-regulatory region binding"/>
    <property type="evidence" value="ECO:0007669"/>
    <property type="project" value="TreeGrafter"/>
</dbReference>
<evidence type="ECO:0000313" key="3">
    <source>
        <dbReference type="EMBL" id="SUZ93542.1"/>
    </source>
</evidence>
<dbReference type="InterPro" id="IPR001647">
    <property type="entry name" value="HTH_TetR"/>
</dbReference>
<organism evidence="3">
    <name type="scientific">marine metagenome</name>
    <dbReference type="NCBI Taxonomy" id="408172"/>
    <lineage>
        <taxon>unclassified sequences</taxon>
        <taxon>metagenomes</taxon>
        <taxon>ecological metagenomes</taxon>
    </lineage>
</organism>
<dbReference type="SUPFAM" id="SSF48498">
    <property type="entry name" value="Tetracyclin repressor-like, C-terminal domain"/>
    <property type="match status" value="1"/>
</dbReference>
<accession>A0A381RNU5</accession>
<dbReference type="InterPro" id="IPR050109">
    <property type="entry name" value="HTH-type_TetR-like_transc_reg"/>
</dbReference>
<proteinExistence type="predicted"/>
<dbReference type="PANTHER" id="PTHR30055">
    <property type="entry name" value="HTH-TYPE TRANSCRIPTIONAL REGULATOR RUTR"/>
    <property type="match status" value="1"/>
</dbReference>
<feature type="domain" description="HTH tetR-type" evidence="2">
    <location>
        <begin position="14"/>
        <end position="74"/>
    </location>
</feature>
<dbReference type="Pfam" id="PF00440">
    <property type="entry name" value="TetR_N"/>
    <property type="match status" value="1"/>
</dbReference>
<dbReference type="EMBL" id="UINC01002155">
    <property type="protein sequence ID" value="SUZ93542.1"/>
    <property type="molecule type" value="Genomic_DNA"/>
</dbReference>
<reference evidence="3" key="1">
    <citation type="submission" date="2018-05" db="EMBL/GenBank/DDBJ databases">
        <authorList>
            <person name="Lanie J.A."/>
            <person name="Ng W.-L."/>
            <person name="Kazmierczak K.M."/>
            <person name="Andrzejewski T.M."/>
            <person name="Davidsen T.M."/>
            <person name="Wayne K.J."/>
            <person name="Tettelin H."/>
            <person name="Glass J.I."/>
            <person name="Rusch D."/>
            <person name="Podicherti R."/>
            <person name="Tsui H.-C.T."/>
            <person name="Winkler M.E."/>
        </authorList>
    </citation>
    <scope>NUCLEOTIDE SEQUENCE</scope>
</reference>
<dbReference type="PANTHER" id="PTHR30055:SF160">
    <property type="entry name" value="TRANSCRIPTIONAL REGULATORY PROTEIN (PROBABLY ASNC-FAMILY)-RELATED"/>
    <property type="match status" value="1"/>
</dbReference>
<dbReference type="SUPFAM" id="SSF46689">
    <property type="entry name" value="Homeodomain-like"/>
    <property type="match status" value="1"/>
</dbReference>
<dbReference type="GO" id="GO:0003700">
    <property type="term" value="F:DNA-binding transcription factor activity"/>
    <property type="evidence" value="ECO:0007669"/>
    <property type="project" value="TreeGrafter"/>
</dbReference>
<dbReference type="PROSITE" id="PS01081">
    <property type="entry name" value="HTH_TETR_1"/>
    <property type="match status" value="1"/>
</dbReference>
<dbReference type="InterPro" id="IPR009057">
    <property type="entry name" value="Homeodomain-like_sf"/>
</dbReference>
<protein>
    <recommendedName>
        <fullName evidence="2">HTH tetR-type domain-containing protein</fullName>
    </recommendedName>
</protein>
<evidence type="ECO:0000256" key="1">
    <source>
        <dbReference type="ARBA" id="ARBA00023125"/>
    </source>
</evidence>
<dbReference type="PROSITE" id="PS50977">
    <property type="entry name" value="HTH_TETR_2"/>
    <property type="match status" value="1"/>
</dbReference>
<dbReference type="InterPro" id="IPR036271">
    <property type="entry name" value="Tet_transcr_reg_TetR-rel_C_sf"/>
</dbReference>
<dbReference type="InterPro" id="IPR023772">
    <property type="entry name" value="DNA-bd_HTH_TetR-type_CS"/>
</dbReference>